<sequence length="159" mass="17626">MPSEQITKSGVLIVDPQTNMAALVATMLRGFGRRDIREANDATQALAELRRRPFDLVIVDDALSDMDAVDLVKRLRATANSNRSASVIMMAAAPDAARIEAARDAGVSEFLRKPFAANQLKARLDSIKARPRAFIDLESYAGPDRRRRREDVGDDRRCD</sequence>
<gene>
    <name evidence="4" type="ORF">G5575_18460</name>
</gene>
<organism evidence="4 5">
    <name type="scientific">Devosia aurantiaca</name>
    <dbReference type="NCBI Taxonomy" id="2714858"/>
    <lineage>
        <taxon>Bacteria</taxon>
        <taxon>Pseudomonadati</taxon>
        <taxon>Pseudomonadota</taxon>
        <taxon>Alphaproteobacteria</taxon>
        <taxon>Hyphomicrobiales</taxon>
        <taxon>Devosiaceae</taxon>
        <taxon>Devosia</taxon>
    </lineage>
</organism>
<evidence type="ECO:0000256" key="1">
    <source>
        <dbReference type="ARBA" id="ARBA00022553"/>
    </source>
</evidence>
<evidence type="ECO:0000313" key="5">
    <source>
        <dbReference type="Proteomes" id="UP000474802"/>
    </source>
</evidence>
<dbReference type="InterPro" id="IPR011006">
    <property type="entry name" value="CheY-like_superfamily"/>
</dbReference>
<reference evidence="4 5" key="1">
    <citation type="submission" date="2020-02" db="EMBL/GenBank/DDBJ databases">
        <authorList>
            <person name="Khan S.A."/>
            <person name="Jeon C.O."/>
            <person name="Chun B.H."/>
        </authorList>
    </citation>
    <scope>NUCLEOTIDE SEQUENCE [LARGE SCALE GENOMIC DNA]</scope>
    <source>
        <strain evidence="4 5">H239</strain>
    </source>
</reference>
<dbReference type="PANTHER" id="PTHR44591">
    <property type="entry name" value="STRESS RESPONSE REGULATOR PROTEIN 1"/>
    <property type="match status" value="1"/>
</dbReference>
<dbReference type="EMBL" id="JAALFG010000006">
    <property type="protein sequence ID" value="NGP19355.1"/>
    <property type="molecule type" value="Genomic_DNA"/>
</dbReference>
<dbReference type="AlphaFoldDB" id="A0A6M1SWG2"/>
<dbReference type="GO" id="GO:0000160">
    <property type="term" value="P:phosphorelay signal transduction system"/>
    <property type="evidence" value="ECO:0007669"/>
    <property type="project" value="InterPro"/>
</dbReference>
<dbReference type="InterPro" id="IPR001789">
    <property type="entry name" value="Sig_transdc_resp-reg_receiver"/>
</dbReference>
<dbReference type="PROSITE" id="PS50110">
    <property type="entry name" value="RESPONSE_REGULATORY"/>
    <property type="match status" value="1"/>
</dbReference>
<dbReference type="Proteomes" id="UP000474802">
    <property type="component" value="Unassembled WGS sequence"/>
</dbReference>
<keyword evidence="1 2" id="KW-0597">Phosphoprotein</keyword>
<protein>
    <submittedName>
        <fullName evidence="4">Response regulator</fullName>
    </submittedName>
</protein>
<dbReference type="SMART" id="SM00448">
    <property type="entry name" value="REC"/>
    <property type="match status" value="1"/>
</dbReference>
<dbReference type="PANTHER" id="PTHR44591:SF23">
    <property type="entry name" value="CHEY SUBFAMILY"/>
    <property type="match status" value="1"/>
</dbReference>
<dbReference type="SUPFAM" id="SSF52172">
    <property type="entry name" value="CheY-like"/>
    <property type="match status" value="1"/>
</dbReference>
<reference evidence="4 5" key="2">
    <citation type="submission" date="2020-03" db="EMBL/GenBank/DDBJ databases">
        <title>Devosia chinhatensis sp. nov., isolated from a hexachlorocyclohexane (HCH) dump site in India.</title>
        <authorList>
            <person name="Kumar M."/>
            <person name="Lal R."/>
        </authorList>
    </citation>
    <scope>NUCLEOTIDE SEQUENCE [LARGE SCALE GENOMIC DNA]</scope>
    <source>
        <strain evidence="4 5">H239</strain>
    </source>
</reference>
<feature type="modified residue" description="4-aspartylphosphate" evidence="2">
    <location>
        <position position="60"/>
    </location>
</feature>
<dbReference type="RefSeq" id="WP_164535611.1">
    <property type="nucleotide sequence ID" value="NZ_JAALFG010000006.1"/>
</dbReference>
<feature type="domain" description="Response regulatory" evidence="3">
    <location>
        <begin position="10"/>
        <end position="128"/>
    </location>
</feature>
<evidence type="ECO:0000259" key="3">
    <source>
        <dbReference type="PROSITE" id="PS50110"/>
    </source>
</evidence>
<dbReference type="InterPro" id="IPR050595">
    <property type="entry name" value="Bact_response_regulator"/>
</dbReference>
<proteinExistence type="predicted"/>
<comment type="caution">
    <text evidence="4">The sequence shown here is derived from an EMBL/GenBank/DDBJ whole genome shotgun (WGS) entry which is preliminary data.</text>
</comment>
<dbReference type="Pfam" id="PF00072">
    <property type="entry name" value="Response_reg"/>
    <property type="match status" value="1"/>
</dbReference>
<accession>A0A6M1SWG2</accession>
<evidence type="ECO:0000313" key="4">
    <source>
        <dbReference type="EMBL" id="NGP19355.1"/>
    </source>
</evidence>
<dbReference type="Gene3D" id="3.40.50.2300">
    <property type="match status" value="1"/>
</dbReference>
<name>A0A6M1SWG2_9HYPH</name>
<evidence type="ECO:0000256" key="2">
    <source>
        <dbReference type="PROSITE-ProRule" id="PRU00169"/>
    </source>
</evidence>
<keyword evidence="5" id="KW-1185">Reference proteome</keyword>